<dbReference type="SMART" id="SM00248">
    <property type="entry name" value="ANK"/>
    <property type="match status" value="7"/>
</dbReference>
<reference evidence="5" key="1">
    <citation type="submission" date="2022-08" db="EMBL/GenBank/DDBJ databases">
        <authorList>
            <person name="Giroux E."/>
            <person name="Giroux E."/>
        </authorList>
    </citation>
    <scope>NUCLEOTIDE SEQUENCE</scope>
    <source>
        <strain evidence="5">H1091258</strain>
    </source>
</reference>
<sequence length="903" mass="101709">MIAEPKLYKLGAFRHPYLLCWATDVGYLNAMKKALSVPFDPQNGLIRYTPSDIYQEWDRDTVSPKERFHRHYRTLGEPFQRRSDWLDSGDFRDRSLSDFEDEDDDLEGIVADSTRSDISAIEVRNARIWDAQAFGVVNWPDNDFDIYDILEEPKAVYWFPVHIAARHGNMEALKLLVESGAFLNVPSKGLCVHLNDPNNQQVLHFPDWTEFLDPYVIYPAWTPYHIALCRGHNDMALYILEKCPHISERLLFDGDELFDEIPRFITAMRHANSDVAELSPERDLDNIGIPYPDVFNGTLLWRAFWELENFEPALEMLLEYGADLEEDLGEVHTLLVEACYHGHFREALALVDAGADVSVVFQEAGPRTNMEEAILTRGAEALCGAGVLEIACRAPPSWLRKSPVSEPSSDVALAVVARLLSFGVDDDVKNAALLVACRFHRVEILELLLESGGNIQSTDVDGLSTLMNVATVDSNWEMRDWSVGLLDTLAVLLNHADKTGQQLEGGVPAGEALLALCGSDRCNALDHGRITEAILALVREGLLDVNHRVHDQSLIMEAVRMRSFHFAHALYDLAARDDLAELWSIAFVRPTYYGASTNYRASTDIIYKFLAMIDSDQRLFKESYFVATAMVSDARSVVNLMEPYLQLDKDWVNERSGLFPFPIQRLVSTRLEFNGWSLLHFAVYYGYLGICSRLVTMGAAIHVAAKGGETPLSLVLGQPRIFDLLMAGEPQLSAETAVQYRFLAEDSIDVGHWRHVERILAICPRRGLSATRGPRLLHALIRYCFSETNRTSCTIHKDVLRSGADVNEIDEDGNTTLGYLLVRTISAVETGIYDFVLDNFVTVILPSLILAGAKPSIRNRKGQSVLELLDHVRGWKADDFEVSELLKTTLLYQVMLYRQSINM</sequence>
<dbReference type="InterPro" id="IPR002110">
    <property type="entry name" value="Ankyrin_rpt"/>
</dbReference>
<evidence type="ECO:0000256" key="2">
    <source>
        <dbReference type="ARBA" id="ARBA00023043"/>
    </source>
</evidence>
<dbReference type="Gene3D" id="1.25.40.20">
    <property type="entry name" value="Ankyrin repeat-containing domain"/>
    <property type="match status" value="5"/>
</dbReference>
<dbReference type="PANTHER" id="PTHR24123">
    <property type="entry name" value="ANKYRIN REPEAT-CONTAINING"/>
    <property type="match status" value="1"/>
</dbReference>
<dbReference type="PROSITE" id="PS50088">
    <property type="entry name" value="ANK_REPEAT"/>
    <property type="match status" value="2"/>
</dbReference>
<protein>
    <recommendedName>
        <fullName evidence="4">Peptidase A2 domain-containing protein</fullName>
    </recommendedName>
</protein>
<dbReference type="InterPro" id="IPR051165">
    <property type="entry name" value="Multifunctional_ANK_Repeat"/>
</dbReference>
<comment type="caution">
    <text evidence="5">The sequence shown here is derived from an EMBL/GenBank/DDBJ whole genome shotgun (WGS) entry which is preliminary data.</text>
</comment>
<keyword evidence="2 3" id="KW-0040">ANK repeat</keyword>
<feature type="repeat" description="ANK" evidence="3">
    <location>
        <begin position="674"/>
        <end position="706"/>
    </location>
</feature>
<organism evidence="5 6">
    <name type="scientific">Colletotrichum noveboracense</name>
    <dbReference type="NCBI Taxonomy" id="2664923"/>
    <lineage>
        <taxon>Eukaryota</taxon>
        <taxon>Fungi</taxon>
        <taxon>Dikarya</taxon>
        <taxon>Ascomycota</taxon>
        <taxon>Pezizomycotina</taxon>
        <taxon>Sordariomycetes</taxon>
        <taxon>Hypocreomycetidae</taxon>
        <taxon>Glomerellales</taxon>
        <taxon>Glomerellaceae</taxon>
        <taxon>Colletotrichum</taxon>
        <taxon>Colletotrichum gloeosporioides species complex</taxon>
    </lineage>
</organism>
<evidence type="ECO:0000256" key="3">
    <source>
        <dbReference type="PROSITE-ProRule" id="PRU00023"/>
    </source>
</evidence>
<dbReference type="EMBL" id="CAMGZC010001938">
    <property type="protein sequence ID" value="CAI0654070.1"/>
    <property type="molecule type" value="Genomic_DNA"/>
</dbReference>
<dbReference type="InterPro" id="IPR036770">
    <property type="entry name" value="Ankyrin_rpt-contain_sf"/>
</dbReference>
<dbReference type="GO" id="GO:0004190">
    <property type="term" value="F:aspartic-type endopeptidase activity"/>
    <property type="evidence" value="ECO:0007669"/>
    <property type="project" value="InterPro"/>
</dbReference>
<feature type="repeat" description="ANK" evidence="3">
    <location>
        <begin position="160"/>
        <end position="188"/>
    </location>
</feature>
<keyword evidence="6" id="KW-1185">Reference proteome</keyword>
<evidence type="ECO:0000313" key="5">
    <source>
        <dbReference type="EMBL" id="CAI0654070.1"/>
    </source>
</evidence>
<dbReference type="PROSITE" id="PS50175">
    <property type="entry name" value="ASP_PROT_RETROV"/>
    <property type="match status" value="1"/>
</dbReference>
<evidence type="ECO:0000259" key="4">
    <source>
        <dbReference type="PROSITE" id="PS50175"/>
    </source>
</evidence>
<keyword evidence="1" id="KW-0677">Repeat</keyword>
<dbReference type="AlphaFoldDB" id="A0A9W4S6E4"/>
<gene>
    <name evidence="5" type="ORF">CGXH109_LOCUS134268</name>
</gene>
<dbReference type="Pfam" id="PF00023">
    <property type="entry name" value="Ank"/>
    <property type="match status" value="2"/>
</dbReference>
<dbReference type="SUPFAM" id="SSF48403">
    <property type="entry name" value="Ankyrin repeat"/>
    <property type="match status" value="1"/>
</dbReference>
<dbReference type="GO" id="GO:0006508">
    <property type="term" value="P:proteolysis"/>
    <property type="evidence" value="ECO:0007669"/>
    <property type="project" value="InterPro"/>
</dbReference>
<dbReference type="Proteomes" id="UP001152533">
    <property type="component" value="Unassembled WGS sequence"/>
</dbReference>
<dbReference type="InterPro" id="IPR001995">
    <property type="entry name" value="Peptidase_A2_cat"/>
</dbReference>
<evidence type="ECO:0000313" key="6">
    <source>
        <dbReference type="Proteomes" id="UP001152533"/>
    </source>
</evidence>
<proteinExistence type="predicted"/>
<name>A0A9W4S6E4_9PEZI</name>
<evidence type="ECO:0000256" key="1">
    <source>
        <dbReference type="ARBA" id="ARBA00022737"/>
    </source>
</evidence>
<dbReference type="PROSITE" id="PS50297">
    <property type="entry name" value="ANK_REP_REGION"/>
    <property type="match status" value="1"/>
</dbReference>
<feature type="domain" description="Peptidase A2" evidence="4">
    <location>
        <begin position="347"/>
        <end position="386"/>
    </location>
</feature>
<accession>A0A9W4S6E4</accession>
<dbReference type="PANTHER" id="PTHR24123:SF33">
    <property type="entry name" value="PROTEIN HOS4"/>
    <property type="match status" value="1"/>
</dbReference>